<dbReference type="PANTHER" id="PTHR30485">
    <property type="entry name" value="NI/FE-HYDROGENASE 1 B-TYPE CYTOCHROME SUBUNIT"/>
    <property type="match status" value="1"/>
</dbReference>
<keyword evidence="1" id="KW-1133">Transmembrane helix</keyword>
<dbReference type="PANTHER" id="PTHR30485:SF1">
    <property type="entry name" value="CYTOCHROME YDHU-RELATED"/>
    <property type="match status" value="1"/>
</dbReference>
<dbReference type="GO" id="GO:0020037">
    <property type="term" value="F:heme binding"/>
    <property type="evidence" value="ECO:0007669"/>
    <property type="project" value="TreeGrafter"/>
</dbReference>
<evidence type="ECO:0000313" key="2">
    <source>
        <dbReference type="EMBL" id="AYF97645.1"/>
    </source>
</evidence>
<dbReference type="InterPro" id="IPR051542">
    <property type="entry name" value="Hydrogenase_cytochrome"/>
</dbReference>
<feature type="transmembrane region" description="Helical" evidence="1">
    <location>
        <begin position="64"/>
        <end position="83"/>
    </location>
</feature>
<feature type="transmembrane region" description="Helical" evidence="1">
    <location>
        <begin position="224"/>
        <end position="244"/>
    </location>
</feature>
<accession>A0A387B8Y6</accession>
<reference evidence="3" key="1">
    <citation type="submission" date="2018-09" db="EMBL/GenBank/DDBJ databases">
        <title>Genome sequencing of strain 2DFWR-13.</title>
        <authorList>
            <person name="Heo J."/>
            <person name="Kim S.-J."/>
            <person name="Kwon S.-W."/>
        </authorList>
    </citation>
    <scope>NUCLEOTIDE SEQUENCE [LARGE SCALE GENOMIC DNA]</scope>
    <source>
        <strain evidence="3">2DFWR-13</strain>
    </source>
</reference>
<dbReference type="RefSeq" id="WP_120761994.1">
    <property type="nucleotide sequence ID" value="NZ_CP032630.1"/>
</dbReference>
<dbReference type="OrthoDB" id="9795587at2"/>
<keyword evidence="3" id="KW-1185">Reference proteome</keyword>
<dbReference type="SUPFAM" id="SSF81342">
    <property type="entry name" value="Transmembrane di-heme cytochromes"/>
    <property type="match status" value="1"/>
</dbReference>
<feature type="transmembrane region" description="Helical" evidence="1">
    <location>
        <begin position="16"/>
        <end position="37"/>
    </location>
</feature>
<gene>
    <name evidence="2" type="ORF">D7I47_04800</name>
</gene>
<dbReference type="Proteomes" id="UP000278886">
    <property type="component" value="Chromosome"/>
</dbReference>
<keyword evidence="1" id="KW-0812">Transmembrane</keyword>
<evidence type="ECO:0008006" key="4">
    <source>
        <dbReference type="Google" id="ProtNLM"/>
    </source>
</evidence>
<name>A0A387B8Y6_9MICO</name>
<feature type="transmembrane region" description="Helical" evidence="1">
    <location>
        <begin position="264"/>
        <end position="284"/>
    </location>
</feature>
<proteinExistence type="predicted"/>
<sequence length="302" mass="33966">MTTAPPSDPRRRRIRWVVAGALLVAFAVVVVLVARWLTTLDPVAQFLARYPGYAPMPADVPVGIPAWLGWQHFLNALLLVLIVRTGWRSRGEKRPDATWTSRRNRRRRMSLTVWTHLALDVLWVANGVVYLVLLFATGHWMRVVPTDWAVVPNALSATLQYASLQWPLEQAWVTYNALQQLSYFAVVFVAAPLAIVTGVRMSAYWPRDAARVNRIYPFALATRVHLPVMFFFVAFTVTHVVLVLATDALRNLNAIYTARDASDWWGFAVFLVSLAAIAGAWALLRPPLLDRAANTVGEVTRR</sequence>
<dbReference type="GO" id="GO:0005886">
    <property type="term" value="C:plasma membrane"/>
    <property type="evidence" value="ECO:0007669"/>
    <property type="project" value="TreeGrafter"/>
</dbReference>
<feature type="transmembrane region" description="Helical" evidence="1">
    <location>
        <begin position="111"/>
        <end position="136"/>
    </location>
</feature>
<dbReference type="InterPro" id="IPR016174">
    <property type="entry name" value="Di-haem_cyt_TM"/>
</dbReference>
<organism evidence="2 3">
    <name type="scientific">Protaetiibacter intestinalis</name>
    <dbReference type="NCBI Taxonomy" id="2419774"/>
    <lineage>
        <taxon>Bacteria</taxon>
        <taxon>Bacillati</taxon>
        <taxon>Actinomycetota</taxon>
        <taxon>Actinomycetes</taxon>
        <taxon>Micrococcales</taxon>
        <taxon>Microbacteriaceae</taxon>
        <taxon>Protaetiibacter</taxon>
    </lineage>
</organism>
<keyword evidence="1" id="KW-0472">Membrane</keyword>
<feature type="transmembrane region" description="Helical" evidence="1">
    <location>
        <begin position="181"/>
        <end position="203"/>
    </location>
</feature>
<dbReference type="AlphaFoldDB" id="A0A387B8Y6"/>
<dbReference type="Gene3D" id="1.20.950.20">
    <property type="entry name" value="Transmembrane di-heme cytochromes, Chain C"/>
    <property type="match status" value="1"/>
</dbReference>
<dbReference type="KEGG" id="lyd:D7I47_04800"/>
<dbReference type="EMBL" id="CP032630">
    <property type="protein sequence ID" value="AYF97645.1"/>
    <property type="molecule type" value="Genomic_DNA"/>
</dbReference>
<evidence type="ECO:0000256" key="1">
    <source>
        <dbReference type="SAM" id="Phobius"/>
    </source>
</evidence>
<protein>
    <recommendedName>
        <fullName evidence="4">Cytochrome b561 bacterial/Ni-hydrogenase domain-containing protein</fullName>
    </recommendedName>
</protein>
<evidence type="ECO:0000313" key="3">
    <source>
        <dbReference type="Proteomes" id="UP000278886"/>
    </source>
</evidence>
<dbReference type="GO" id="GO:0022904">
    <property type="term" value="P:respiratory electron transport chain"/>
    <property type="evidence" value="ECO:0007669"/>
    <property type="project" value="InterPro"/>
</dbReference>